<dbReference type="AlphaFoldDB" id="A0A0V8DLI8"/>
<evidence type="ECO:0008006" key="5">
    <source>
        <dbReference type="Google" id="ProtNLM"/>
    </source>
</evidence>
<reference evidence="4" key="1">
    <citation type="submission" date="2015-10" db="EMBL/GenBank/DDBJ databases">
        <title>Draft Genome Sequences of 11 Lactococcus lactis subspecies cremoris strains.</title>
        <authorList>
            <person name="Wels M."/>
            <person name="Backus L."/>
            <person name="Boekhorst J."/>
            <person name="Dijkstra A."/>
            <person name="Beerthuizen M."/>
            <person name="Kelly W."/>
            <person name="Siezen R."/>
            <person name="Bachmann H."/>
            <person name="Van Hijum S."/>
        </authorList>
    </citation>
    <scope>NUCLEOTIDE SEQUENCE [LARGE SCALE GENOMIC DNA]</scope>
    <source>
        <strain evidence="4">LMG9449</strain>
    </source>
</reference>
<dbReference type="Proteomes" id="UP000053612">
    <property type="component" value="Unassembled WGS sequence"/>
</dbReference>
<protein>
    <recommendedName>
        <fullName evidence="5">PrgI family protein</fullName>
    </recommendedName>
</protein>
<dbReference type="EMBL" id="LKLS01000214">
    <property type="protein sequence ID" value="KSU14351.1"/>
    <property type="molecule type" value="Genomic_DNA"/>
</dbReference>
<feature type="region of interest" description="Disordered" evidence="1">
    <location>
        <begin position="100"/>
        <end position="121"/>
    </location>
</feature>
<feature type="transmembrane region" description="Helical" evidence="2">
    <location>
        <begin position="49"/>
        <end position="78"/>
    </location>
</feature>
<evidence type="ECO:0000313" key="4">
    <source>
        <dbReference type="Proteomes" id="UP000053612"/>
    </source>
</evidence>
<organism evidence="3 4">
    <name type="scientific">Lactococcus lactis subsp. lactis</name>
    <name type="common">Streptococcus lactis</name>
    <dbReference type="NCBI Taxonomy" id="1360"/>
    <lineage>
        <taxon>Bacteria</taxon>
        <taxon>Bacillati</taxon>
        <taxon>Bacillota</taxon>
        <taxon>Bacilli</taxon>
        <taxon>Lactobacillales</taxon>
        <taxon>Streptococcaceae</taxon>
        <taxon>Lactococcus</taxon>
    </lineage>
</organism>
<dbReference type="RefSeq" id="WP_058225450.1">
    <property type="nucleotide sequence ID" value="NZ_LKLS01000214.1"/>
</dbReference>
<evidence type="ECO:0000256" key="2">
    <source>
        <dbReference type="SAM" id="Phobius"/>
    </source>
</evidence>
<evidence type="ECO:0000256" key="1">
    <source>
        <dbReference type="SAM" id="MobiDB-lite"/>
    </source>
</evidence>
<sequence length="121" mass="13839">MEIRVYKDGAKTGKTTKLIIAGSIIGLIIALSAYALFSLKLPFLEIQTFTIISVFLTGISTFGRFKGLPLWQFFLLALKFRLTTNRRNYKVERETNVTTVKKERINKKHSSSKKQKKHSSK</sequence>
<gene>
    <name evidence="3" type="ORF">LMG9449_2592</name>
</gene>
<keyword evidence="2" id="KW-0472">Membrane</keyword>
<keyword evidence="2" id="KW-1133">Transmembrane helix</keyword>
<comment type="caution">
    <text evidence="3">The sequence shown here is derived from an EMBL/GenBank/DDBJ whole genome shotgun (WGS) entry which is preliminary data.</text>
</comment>
<keyword evidence="2" id="KW-0812">Transmembrane</keyword>
<proteinExistence type="predicted"/>
<accession>A0A0V8DLI8</accession>
<name>A0A0V8DLI8_LACLL</name>
<evidence type="ECO:0000313" key="3">
    <source>
        <dbReference type="EMBL" id="KSU14351.1"/>
    </source>
</evidence>
<feature type="transmembrane region" description="Helical" evidence="2">
    <location>
        <begin position="18"/>
        <end position="37"/>
    </location>
</feature>
<dbReference type="PATRIC" id="fig|1360.109.peg.575"/>
<feature type="compositionally biased region" description="Basic residues" evidence="1">
    <location>
        <begin position="104"/>
        <end position="121"/>
    </location>
</feature>